<evidence type="ECO:0000256" key="4">
    <source>
        <dbReference type="PROSITE-ProRule" id="PRU00169"/>
    </source>
</evidence>
<keyword evidence="1 4" id="KW-0597">Phosphoprotein</keyword>
<dbReference type="InterPro" id="IPR001867">
    <property type="entry name" value="OmpR/PhoB-type_DNA-bd"/>
</dbReference>
<evidence type="ECO:0000256" key="5">
    <source>
        <dbReference type="PROSITE-ProRule" id="PRU01091"/>
    </source>
</evidence>
<evidence type="ECO:0000259" key="6">
    <source>
        <dbReference type="PROSITE" id="PS50110"/>
    </source>
</evidence>
<dbReference type="GO" id="GO:0000976">
    <property type="term" value="F:transcription cis-regulatory region binding"/>
    <property type="evidence" value="ECO:0007669"/>
    <property type="project" value="TreeGrafter"/>
</dbReference>
<dbReference type="PROSITE" id="PS51755">
    <property type="entry name" value="OMPR_PHOB"/>
    <property type="match status" value="1"/>
</dbReference>
<dbReference type="Pfam" id="PF00486">
    <property type="entry name" value="Trans_reg_C"/>
    <property type="match status" value="1"/>
</dbReference>
<keyword evidence="9" id="KW-1185">Reference proteome</keyword>
<name>A0A1T2L3J9_9GAMM</name>
<dbReference type="GO" id="GO:0000156">
    <property type="term" value="F:phosphorelay response regulator activity"/>
    <property type="evidence" value="ECO:0007669"/>
    <property type="project" value="TreeGrafter"/>
</dbReference>
<feature type="domain" description="OmpR/PhoB-type" evidence="7">
    <location>
        <begin position="127"/>
        <end position="226"/>
    </location>
</feature>
<accession>A0A1T2L3J9</accession>
<evidence type="ECO:0000313" key="8">
    <source>
        <dbReference type="EMBL" id="OOZ39661.1"/>
    </source>
</evidence>
<dbReference type="PROSITE" id="PS50110">
    <property type="entry name" value="RESPONSE_REGULATORY"/>
    <property type="match status" value="1"/>
</dbReference>
<reference evidence="8 9" key="1">
    <citation type="submission" date="2016-11" db="EMBL/GenBank/DDBJ databases">
        <title>Mixed transmission modes and dynamic genome evolution in an obligate animal-bacterial symbiosis.</title>
        <authorList>
            <person name="Russell S.L."/>
            <person name="Corbett-Detig R.B."/>
            <person name="Cavanaugh C.M."/>
        </authorList>
    </citation>
    <scope>NUCLEOTIDE SEQUENCE [LARGE SCALE GENOMIC DNA]</scope>
    <source>
        <strain evidence="8">Sveles-Q1</strain>
    </source>
</reference>
<dbReference type="Gene3D" id="3.40.50.2300">
    <property type="match status" value="1"/>
</dbReference>
<dbReference type="GO" id="GO:0032993">
    <property type="term" value="C:protein-DNA complex"/>
    <property type="evidence" value="ECO:0007669"/>
    <property type="project" value="TreeGrafter"/>
</dbReference>
<dbReference type="Gene3D" id="6.10.250.690">
    <property type="match status" value="1"/>
</dbReference>
<sequence length="228" mass="26267">MRIALLEDDVELANMMQLWLEAEGHECSSFETGQNYTRALGRESYDLLIIDWMLPDTSGDEVLGWVREHIDWPIPVLFVTQRDSKEDIVKALEIGADDYMIKPVNRMEMMARVNALGRRAQVNQEKKGTLEADPYMIDFGSRRIAVAGKSVEMTQKEFDLASFLFRNVGRVISRGHILESVWGQSAQITTRTVDTHISRIRNKLHLSPENGWKLTAIYQHGYRLERIE</sequence>
<dbReference type="PANTHER" id="PTHR48111">
    <property type="entry name" value="REGULATOR OF RPOS"/>
    <property type="match status" value="1"/>
</dbReference>
<feature type="modified residue" description="4-aspartylphosphate" evidence="4">
    <location>
        <position position="51"/>
    </location>
</feature>
<dbReference type="InterPro" id="IPR011006">
    <property type="entry name" value="CheY-like_superfamily"/>
</dbReference>
<feature type="domain" description="Response regulatory" evidence="6">
    <location>
        <begin position="2"/>
        <end position="117"/>
    </location>
</feature>
<organism evidence="8 9">
    <name type="scientific">Solemya pervernicosa gill symbiont</name>
    <dbReference type="NCBI Taxonomy" id="642797"/>
    <lineage>
        <taxon>Bacteria</taxon>
        <taxon>Pseudomonadati</taxon>
        <taxon>Pseudomonadota</taxon>
        <taxon>Gammaproteobacteria</taxon>
        <taxon>sulfur-oxidizing symbionts</taxon>
    </lineage>
</organism>
<dbReference type="Proteomes" id="UP000191110">
    <property type="component" value="Unassembled WGS sequence"/>
</dbReference>
<feature type="DNA-binding region" description="OmpR/PhoB-type" evidence="5">
    <location>
        <begin position="127"/>
        <end position="226"/>
    </location>
</feature>
<keyword evidence="2" id="KW-0902">Two-component regulatory system</keyword>
<dbReference type="CDD" id="cd00383">
    <property type="entry name" value="trans_reg_C"/>
    <property type="match status" value="1"/>
</dbReference>
<dbReference type="SUPFAM" id="SSF52172">
    <property type="entry name" value="CheY-like"/>
    <property type="match status" value="1"/>
</dbReference>
<dbReference type="RefSeq" id="WP_078484062.1">
    <property type="nucleotide sequence ID" value="NZ_MPRL01000045.1"/>
</dbReference>
<dbReference type="InterPro" id="IPR039420">
    <property type="entry name" value="WalR-like"/>
</dbReference>
<evidence type="ECO:0000256" key="2">
    <source>
        <dbReference type="ARBA" id="ARBA00023012"/>
    </source>
</evidence>
<dbReference type="SMART" id="SM00862">
    <property type="entry name" value="Trans_reg_C"/>
    <property type="match status" value="1"/>
</dbReference>
<dbReference type="SUPFAM" id="SSF46894">
    <property type="entry name" value="C-terminal effector domain of the bipartite response regulators"/>
    <property type="match status" value="1"/>
</dbReference>
<dbReference type="SMART" id="SM00448">
    <property type="entry name" value="REC"/>
    <property type="match status" value="1"/>
</dbReference>
<evidence type="ECO:0000259" key="7">
    <source>
        <dbReference type="PROSITE" id="PS51755"/>
    </source>
</evidence>
<proteinExistence type="predicted"/>
<keyword evidence="3 5" id="KW-0238">DNA-binding</keyword>
<dbReference type="AlphaFoldDB" id="A0A1T2L3J9"/>
<dbReference type="Gene3D" id="1.10.10.10">
    <property type="entry name" value="Winged helix-like DNA-binding domain superfamily/Winged helix DNA-binding domain"/>
    <property type="match status" value="1"/>
</dbReference>
<dbReference type="Pfam" id="PF00072">
    <property type="entry name" value="Response_reg"/>
    <property type="match status" value="1"/>
</dbReference>
<dbReference type="GO" id="GO:0006355">
    <property type="term" value="P:regulation of DNA-templated transcription"/>
    <property type="evidence" value="ECO:0007669"/>
    <property type="project" value="InterPro"/>
</dbReference>
<evidence type="ECO:0000256" key="3">
    <source>
        <dbReference type="ARBA" id="ARBA00023125"/>
    </source>
</evidence>
<dbReference type="GO" id="GO:0005829">
    <property type="term" value="C:cytosol"/>
    <property type="evidence" value="ECO:0007669"/>
    <property type="project" value="TreeGrafter"/>
</dbReference>
<protein>
    <submittedName>
        <fullName evidence="8">DNA-binding response regulator</fullName>
    </submittedName>
</protein>
<dbReference type="InterPro" id="IPR036388">
    <property type="entry name" value="WH-like_DNA-bd_sf"/>
</dbReference>
<evidence type="ECO:0000313" key="9">
    <source>
        <dbReference type="Proteomes" id="UP000191110"/>
    </source>
</evidence>
<dbReference type="EMBL" id="MPRL01000045">
    <property type="protein sequence ID" value="OOZ39661.1"/>
    <property type="molecule type" value="Genomic_DNA"/>
</dbReference>
<comment type="caution">
    <text evidence="8">The sequence shown here is derived from an EMBL/GenBank/DDBJ whole genome shotgun (WGS) entry which is preliminary data.</text>
</comment>
<dbReference type="PANTHER" id="PTHR48111:SF40">
    <property type="entry name" value="PHOSPHATE REGULON TRANSCRIPTIONAL REGULATORY PROTEIN PHOB"/>
    <property type="match status" value="1"/>
</dbReference>
<evidence type="ECO:0000256" key="1">
    <source>
        <dbReference type="ARBA" id="ARBA00022553"/>
    </source>
</evidence>
<dbReference type="InterPro" id="IPR016032">
    <property type="entry name" value="Sig_transdc_resp-reg_C-effctor"/>
</dbReference>
<dbReference type="OrthoDB" id="9802426at2"/>
<dbReference type="InterPro" id="IPR001789">
    <property type="entry name" value="Sig_transdc_resp-reg_receiver"/>
</dbReference>
<gene>
    <name evidence="8" type="ORF">BOW53_10625</name>
</gene>
<dbReference type="CDD" id="cd17574">
    <property type="entry name" value="REC_OmpR"/>
    <property type="match status" value="1"/>
</dbReference>